<evidence type="ECO:0000256" key="5">
    <source>
        <dbReference type="ARBA" id="ARBA00023125"/>
    </source>
</evidence>
<organism evidence="12">
    <name type="scientific">Selaginella moellendorffii</name>
    <name type="common">Spikemoss</name>
    <dbReference type="NCBI Taxonomy" id="88036"/>
    <lineage>
        <taxon>Eukaryota</taxon>
        <taxon>Viridiplantae</taxon>
        <taxon>Streptophyta</taxon>
        <taxon>Embryophyta</taxon>
        <taxon>Tracheophyta</taxon>
        <taxon>Lycopodiopsida</taxon>
        <taxon>Selaginellales</taxon>
        <taxon>Selaginellaceae</taxon>
        <taxon>Selaginella</taxon>
    </lineage>
</organism>
<dbReference type="CDD" id="cd22911">
    <property type="entry name" value="HFD_H3"/>
    <property type="match status" value="1"/>
</dbReference>
<evidence type="ECO:0000259" key="9">
    <source>
        <dbReference type="Pfam" id="PF00125"/>
    </source>
</evidence>
<dbReference type="GO" id="GO:0005634">
    <property type="term" value="C:nucleus"/>
    <property type="evidence" value="ECO:0000318"/>
    <property type="project" value="GO_Central"/>
</dbReference>
<dbReference type="PRINTS" id="PR00622">
    <property type="entry name" value="HISTONEH3"/>
</dbReference>
<dbReference type="SUPFAM" id="SSF47113">
    <property type="entry name" value="Histone-fold"/>
    <property type="match status" value="1"/>
</dbReference>
<dbReference type="SMART" id="SM00428">
    <property type="entry name" value="H3"/>
    <property type="match status" value="1"/>
</dbReference>
<dbReference type="OMA" id="VHLFEDC"/>
<feature type="region of interest" description="Disordered" evidence="8">
    <location>
        <begin position="1"/>
        <end position="29"/>
    </location>
</feature>
<evidence type="ECO:0000256" key="7">
    <source>
        <dbReference type="ARBA" id="ARBA00023269"/>
    </source>
</evidence>
<dbReference type="Proteomes" id="UP000001514">
    <property type="component" value="Unassembled WGS sequence"/>
</dbReference>
<name>D8RG31_SELML</name>
<dbReference type="InterPro" id="IPR007125">
    <property type="entry name" value="H2A/H2B/H3"/>
</dbReference>
<evidence type="ECO:0000313" key="12">
    <source>
        <dbReference type="Proteomes" id="UP000001514"/>
    </source>
</evidence>
<keyword evidence="12" id="KW-1185">Reference proteome</keyword>
<keyword evidence="7" id="KW-0544">Nucleosome core</keyword>
<proteinExistence type="inferred from homology"/>
<dbReference type="GO" id="GO:0046982">
    <property type="term" value="F:protein heterodimerization activity"/>
    <property type="evidence" value="ECO:0007669"/>
    <property type="project" value="InterPro"/>
</dbReference>
<dbReference type="KEGG" id="smo:SELMODRAFT_171192"/>
<dbReference type="Gramene" id="EFJ13679">
    <property type="protein sequence ID" value="EFJ13679"/>
    <property type="gene ID" value="SELMODRAFT_121910"/>
</dbReference>
<dbReference type="FunFam" id="1.10.20.10:FF:000085">
    <property type="entry name" value="Histone H3.2"/>
    <property type="match status" value="1"/>
</dbReference>
<evidence type="ECO:0000256" key="3">
    <source>
        <dbReference type="ARBA" id="ARBA00010343"/>
    </source>
</evidence>
<dbReference type="EMBL" id="GL377578">
    <property type="protein sequence ID" value="EFJ29225.1"/>
    <property type="molecule type" value="Genomic_DNA"/>
</dbReference>
<dbReference type="GO" id="GO:0000786">
    <property type="term" value="C:nucleosome"/>
    <property type="evidence" value="ECO:0007669"/>
    <property type="project" value="UniProtKB-KW"/>
</dbReference>
<dbReference type="KEGG" id="smo:SELMODRAFT_121910"/>
<dbReference type="GO" id="GO:0003677">
    <property type="term" value="F:DNA binding"/>
    <property type="evidence" value="ECO:0007669"/>
    <property type="project" value="UniProtKB-KW"/>
</dbReference>
<comment type="similarity">
    <text evidence="3">Belongs to the histone H3 family.</text>
</comment>
<dbReference type="Gene3D" id="1.10.20.10">
    <property type="entry name" value="Histone, subunit A"/>
    <property type="match status" value="1"/>
</dbReference>
<dbReference type="HOGENOM" id="CLU_078295_7_1_1"/>
<feature type="domain" description="Core Histone H2A/H2B/H3" evidence="9">
    <location>
        <begin position="30"/>
        <end position="118"/>
    </location>
</feature>
<dbReference type="EMBL" id="GL377631">
    <property type="protein sequence ID" value="EFJ13679.1"/>
    <property type="molecule type" value="Genomic_DNA"/>
</dbReference>
<keyword evidence="5" id="KW-0238">DNA-binding</keyword>
<evidence type="ECO:0000256" key="6">
    <source>
        <dbReference type="ARBA" id="ARBA00023242"/>
    </source>
</evidence>
<keyword evidence="6" id="KW-0539">Nucleus</keyword>
<dbReference type="Gramene" id="EFJ29225">
    <property type="protein sequence ID" value="EFJ29225"/>
    <property type="gene ID" value="SELMODRAFT_171192"/>
</dbReference>
<evidence type="ECO:0000256" key="1">
    <source>
        <dbReference type="ARBA" id="ARBA00004123"/>
    </source>
</evidence>
<evidence type="ECO:0000256" key="8">
    <source>
        <dbReference type="SAM" id="MobiDB-lite"/>
    </source>
</evidence>
<dbReference type="STRING" id="88036.D8RG31"/>
<dbReference type="GO" id="GO:0030527">
    <property type="term" value="F:structural constituent of chromatin"/>
    <property type="evidence" value="ECO:0007669"/>
    <property type="project" value="InterPro"/>
</dbReference>
<reference evidence="11 12" key="1">
    <citation type="journal article" date="2011" name="Science">
        <title>The Selaginella genome identifies genetic changes associated with the evolution of vascular plants.</title>
        <authorList>
            <person name="Banks J.A."/>
            <person name="Nishiyama T."/>
            <person name="Hasebe M."/>
            <person name="Bowman J.L."/>
            <person name="Gribskov M."/>
            <person name="dePamphilis C."/>
            <person name="Albert V.A."/>
            <person name="Aono N."/>
            <person name="Aoyama T."/>
            <person name="Ambrose B.A."/>
            <person name="Ashton N.W."/>
            <person name="Axtell M.J."/>
            <person name="Barker E."/>
            <person name="Barker M.S."/>
            <person name="Bennetzen J.L."/>
            <person name="Bonawitz N.D."/>
            <person name="Chapple C."/>
            <person name="Cheng C."/>
            <person name="Correa L.G."/>
            <person name="Dacre M."/>
            <person name="DeBarry J."/>
            <person name="Dreyer I."/>
            <person name="Elias M."/>
            <person name="Engstrom E.M."/>
            <person name="Estelle M."/>
            <person name="Feng L."/>
            <person name="Finet C."/>
            <person name="Floyd S.K."/>
            <person name="Frommer W.B."/>
            <person name="Fujita T."/>
            <person name="Gramzow L."/>
            <person name="Gutensohn M."/>
            <person name="Harholt J."/>
            <person name="Hattori M."/>
            <person name="Heyl A."/>
            <person name="Hirai T."/>
            <person name="Hiwatashi Y."/>
            <person name="Ishikawa M."/>
            <person name="Iwata M."/>
            <person name="Karol K.G."/>
            <person name="Koehler B."/>
            <person name="Kolukisaoglu U."/>
            <person name="Kubo M."/>
            <person name="Kurata T."/>
            <person name="Lalonde S."/>
            <person name="Li K."/>
            <person name="Li Y."/>
            <person name="Litt A."/>
            <person name="Lyons E."/>
            <person name="Manning G."/>
            <person name="Maruyama T."/>
            <person name="Michael T.P."/>
            <person name="Mikami K."/>
            <person name="Miyazaki S."/>
            <person name="Morinaga S."/>
            <person name="Murata T."/>
            <person name="Mueller-Roeber B."/>
            <person name="Nelson D.R."/>
            <person name="Obara M."/>
            <person name="Oguri Y."/>
            <person name="Olmstead R.G."/>
            <person name="Onodera N."/>
            <person name="Petersen B.L."/>
            <person name="Pils B."/>
            <person name="Prigge M."/>
            <person name="Rensing S.A."/>
            <person name="Riano-Pachon D.M."/>
            <person name="Roberts A.W."/>
            <person name="Sato Y."/>
            <person name="Scheller H.V."/>
            <person name="Schulz B."/>
            <person name="Schulz C."/>
            <person name="Shakirov E.V."/>
            <person name="Shibagaki N."/>
            <person name="Shinohara N."/>
            <person name="Shippen D.E."/>
            <person name="Soerensen I."/>
            <person name="Sotooka R."/>
            <person name="Sugimoto N."/>
            <person name="Sugita M."/>
            <person name="Sumikawa N."/>
            <person name="Tanurdzic M."/>
            <person name="Theissen G."/>
            <person name="Ulvskov P."/>
            <person name="Wakazuki S."/>
            <person name="Weng J.K."/>
            <person name="Willats W.W."/>
            <person name="Wipf D."/>
            <person name="Wolf P.G."/>
            <person name="Yang L."/>
            <person name="Zimmer A.D."/>
            <person name="Zhu Q."/>
            <person name="Mitros T."/>
            <person name="Hellsten U."/>
            <person name="Loque D."/>
            <person name="Otillar R."/>
            <person name="Salamov A."/>
            <person name="Schmutz J."/>
            <person name="Shapiro H."/>
            <person name="Lindquist E."/>
            <person name="Lucas S."/>
            <person name="Rokhsar D."/>
            <person name="Grigoriev I.V."/>
        </authorList>
    </citation>
    <scope>NUCLEOTIDE SEQUENCE [LARGE SCALE GENOMIC DNA]</scope>
</reference>
<evidence type="ECO:0000256" key="4">
    <source>
        <dbReference type="ARBA" id="ARBA00022454"/>
    </source>
</evidence>
<evidence type="ECO:0000313" key="10">
    <source>
        <dbReference type="EMBL" id="EFJ13679.1"/>
    </source>
</evidence>
<dbReference type="InterPro" id="IPR000164">
    <property type="entry name" value="Histone_H3/CENP-A"/>
</dbReference>
<gene>
    <name evidence="10" type="ORF">SELMODRAFT_121910</name>
    <name evidence="11" type="ORF">SELMODRAFT_171192</name>
</gene>
<accession>D8RG31</accession>
<dbReference type="InParanoid" id="D8RG31"/>
<evidence type="ECO:0000313" key="11">
    <source>
        <dbReference type="EMBL" id="EFJ29225.1"/>
    </source>
</evidence>
<sequence length="126" mass="14159">MECAAGGDGAGTSRAGAQQNKPHGKRRFKPGTVALREIRRFQKSYELLLRPLPFARVVREITNVFSSEVSRWTAEGLIALQEAAEDYLVHLFEDTNLCAIHGKRVTIMPKDLHLARRLRGASERFV</sequence>
<dbReference type="Pfam" id="PF00125">
    <property type="entry name" value="Histone"/>
    <property type="match status" value="1"/>
</dbReference>
<keyword evidence="4" id="KW-0158">Chromosome</keyword>
<dbReference type="AlphaFoldDB" id="D8RG31"/>
<dbReference type="PANTHER" id="PTHR11426">
    <property type="entry name" value="HISTONE H3"/>
    <property type="match status" value="1"/>
</dbReference>
<feature type="compositionally biased region" description="Gly residues" evidence="8">
    <location>
        <begin position="1"/>
        <end position="10"/>
    </location>
</feature>
<dbReference type="InterPro" id="IPR009072">
    <property type="entry name" value="Histone-fold"/>
</dbReference>
<evidence type="ECO:0000256" key="2">
    <source>
        <dbReference type="ARBA" id="ARBA00004286"/>
    </source>
</evidence>
<dbReference type="OrthoDB" id="842664at2759"/>
<comment type="subcellular location">
    <subcellularLocation>
        <location evidence="2">Chromosome</location>
    </subcellularLocation>
    <subcellularLocation>
        <location evidence="1">Nucleus</location>
    </subcellularLocation>
</comment>
<protein>
    <recommendedName>
        <fullName evidence="9">Core Histone H2A/H2B/H3 domain-containing protein</fullName>
    </recommendedName>
</protein>
<dbReference type="eggNOG" id="KOG1745">
    <property type="taxonomic scope" value="Eukaryota"/>
</dbReference>